<organism evidence="1 2">
    <name type="scientific">Candidatus Caccoplasma intestinavium</name>
    <dbReference type="NCBI Taxonomy" id="2840716"/>
    <lineage>
        <taxon>Bacteria</taxon>
        <taxon>Pseudomonadati</taxon>
        <taxon>Bacteroidota</taxon>
        <taxon>Bacteroidia</taxon>
        <taxon>Bacteroidales</taxon>
        <taxon>Bacteroidaceae</taxon>
        <taxon>Bacteroidaceae incertae sedis</taxon>
        <taxon>Candidatus Caccoplasma</taxon>
    </lineage>
</organism>
<evidence type="ECO:0000313" key="2">
    <source>
        <dbReference type="Proteomes" id="UP000886722"/>
    </source>
</evidence>
<dbReference type="Gene3D" id="1.10.10.10">
    <property type="entry name" value="Winged helix-like DNA-binding domain superfamily/Winged helix DNA-binding domain"/>
    <property type="match status" value="1"/>
</dbReference>
<sequence>MSDNDIILLFREKGLRLTPQRMNIYLTLCELHHPTAEEVWEAVRKKIPAITVATIYNTLECLVSSQLAEKVFTLDNKMYFDADTRPHQHLYDNHSHCIADLHDEQLTGLILEHIKKNKQLSNFELQDIKIQLIGHYTSPEK</sequence>
<dbReference type="CDD" id="cd07153">
    <property type="entry name" value="Fur_like"/>
    <property type="match status" value="1"/>
</dbReference>
<comment type="caution">
    <text evidence="1">The sequence shown here is derived from an EMBL/GenBank/DDBJ whole genome shotgun (WGS) entry which is preliminary data.</text>
</comment>
<accession>A0A9D1KCM1</accession>
<dbReference type="GO" id="GO:0008270">
    <property type="term" value="F:zinc ion binding"/>
    <property type="evidence" value="ECO:0007669"/>
    <property type="project" value="TreeGrafter"/>
</dbReference>
<dbReference type="SUPFAM" id="SSF46785">
    <property type="entry name" value="Winged helix' DNA-binding domain"/>
    <property type="match status" value="1"/>
</dbReference>
<dbReference type="PANTHER" id="PTHR33202">
    <property type="entry name" value="ZINC UPTAKE REGULATION PROTEIN"/>
    <property type="match status" value="1"/>
</dbReference>
<dbReference type="EMBL" id="DVKT01000045">
    <property type="protein sequence ID" value="HIT39583.1"/>
    <property type="molecule type" value="Genomic_DNA"/>
</dbReference>
<dbReference type="PANTHER" id="PTHR33202:SF7">
    <property type="entry name" value="FERRIC UPTAKE REGULATION PROTEIN"/>
    <property type="match status" value="1"/>
</dbReference>
<dbReference type="GO" id="GO:1900376">
    <property type="term" value="P:regulation of secondary metabolite biosynthetic process"/>
    <property type="evidence" value="ECO:0007669"/>
    <property type="project" value="TreeGrafter"/>
</dbReference>
<dbReference type="GO" id="GO:0003700">
    <property type="term" value="F:DNA-binding transcription factor activity"/>
    <property type="evidence" value="ECO:0007669"/>
    <property type="project" value="InterPro"/>
</dbReference>
<dbReference type="InterPro" id="IPR036388">
    <property type="entry name" value="WH-like_DNA-bd_sf"/>
</dbReference>
<dbReference type="GO" id="GO:0000976">
    <property type="term" value="F:transcription cis-regulatory region binding"/>
    <property type="evidence" value="ECO:0007669"/>
    <property type="project" value="TreeGrafter"/>
</dbReference>
<protein>
    <submittedName>
        <fullName evidence="1">Transcriptional repressor</fullName>
    </submittedName>
</protein>
<evidence type="ECO:0000313" key="1">
    <source>
        <dbReference type="EMBL" id="HIT39583.1"/>
    </source>
</evidence>
<dbReference type="Proteomes" id="UP000886722">
    <property type="component" value="Unassembled WGS sequence"/>
</dbReference>
<proteinExistence type="predicted"/>
<dbReference type="InterPro" id="IPR036390">
    <property type="entry name" value="WH_DNA-bd_sf"/>
</dbReference>
<gene>
    <name evidence="1" type="ORF">IAD06_06050</name>
</gene>
<name>A0A9D1KCM1_9BACT</name>
<reference evidence="1" key="1">
    <citation type="submission" date="2020-10" db="EMBL/GenBank/DDBJ databases">
        <authorList>
            <person name="Gilroy R."/>
        </authorList>
    </citation>
    <scope>NUCLEOTIDE SEQUENCE</scope>
    <source>
        <strain evidence="1">21143</strain>
    </source>
</reference>
<dbReference type="Pfam" id="PF01475">
    <property type="entry name" value="FUR"/>
    <property type="match status" value="1"/>
</dbReference>
<reference evidence="1" key="2">
    <citation type="journal article" date="2021" name="PeerJ">
        <title>Extensive microbial diversity within the chicken gut microbiome revealed by metagenomics and culture.</title>
        <authorList>
            <person name="Gilroy R."/>
            <person name="Ravi A."/>
            <person name="Getino M."/>
            <person name="Pursley I."/>
            <person name="Horton D.L."/>
            <person name="Alikhan N.F."/>
            <person name="Baker D."/>
            <person name="Gharbi K."/>
            <person name="Hall N."/>
            <person name="Watson M."/>
            <person name="Adriaenssens E.M."/>
            <person name="Foster-Nyarko E."/>
            <person name="Jarju S."/>
            <person name="Secka A."/>
            <person name="Antonio M."/>
            <person name="Oren A."/>
            <person name="Chaudhuri R.R."/>
            <person name="La Ragione R."/>
            <person name="Hildebrand F."/>
            <person name="Pallen M.J."/>
        </authorList>
    </citation>
    <scope>NUCLEOTIDE SEQUENCE</scope>
    <source>
        <strain evidence="1">21143</strain>
    </source>
</reference>
<dbReference type="AlphaFoldDB" id="A0A9D1KCM1"/>
<dbReference type="InterPro" id="IPR002481">
    <property type="entry name" value="FUR"/>
</dbReference>
<dbReference type="GO" id="GO:0045892">
    <property type="term" value="P:negative regulation of DNA-templated transcription"/>
    <property type="evidence" value="ECO:0007669"/>
    <property type="project" value="TreeGrafter"/>
</dbReference>